<evidence type="ECO:0000313" key="3">
    <source>
        <dbReference type="Proteomes" id="UP000017984"/>
    </source>
</evidence>
<dbReference type="HOGENOM" id="CLU_620993_0_0_11"/>
<name>V6JF37_STRRC</name>
<evidence type="ECO:0000313" key="2">
    <source>
        <dbReference type="EMBL" id="EST18517.1"/>
    </source>
</evidence>
<feature type="region of interest" description="Disordered" evidence="1">
    <location>
        <begin position="421"/>
        <end position="441"/>
    </location>
</feature>
<dbReference type="EMBL" id="AWQX01000391">
    <property type="protein sequence ID" value="EST18517.1"/>
    <property type="molecule type" value="Genomic_DNA"/>
</dbReference>
<proteinExistence type="predicted"/>
<sequence length="441" mass="46579">MAVTALGGAFAGGWFAAPPDLTYTPAVPASQPVVVTGTHARDWKNSNVWPTLGNRAGDRGPGHEAMEIWLSGGYGPHSRLIATGQDSRSAPYYGVYEPSGQVLFSGTVPGMPRVTLVDSGGQLLRYATGNMPDKTVYTAPAPRADGVAMETPPLALNWNTDSGEPFPLAVPPWLTHLQVEGISGKDATWRPLKVTDGLTAPIPQFKAAIGSSDLVDAQGDCGYGALIRADNTLEEGSDETETFAYRPGWPYAVRLTYLADHNQYHGAAPLDQEYIRRMAGALLCDGPGIDRFRPASEVIWRPLWRGTPDGGGDEVAVLDQEVSYPQGQGYLNHTRDGMIEVGVHKASVFNTLVSNYENSNTPETATSVGCLKTATGIVVVGPTAAGTTRLVDPATGDHWTAHGNVLQVPKSQLPAKSDDLAASATTAGKGGPTDTGTCTWP</sequence>
<keyword evidence="3" id="KW-1185">Reference proteome</keyword>
<reference evidence="2 3" key="1">
    <citation type="journal article" date="2014" name="Genome Announc.">
        <title>Draft Genome Sequence of Streptomyces roseochromogenes subsp. oscitans DS 12.976, Producer of the Aminocoumarin Antibiotic Clorobiocin.</title>
        <authorList>
            <person name="Ruckert C."/>
            <person name="Kalinowski J."/>
            <person name="Heide L."/>
            <person name="Apel A.K."/>
        </authorList>
    </citation>
    <scope>NUCLEOTIDE SEQUENCE [LARGE SCALE GENOMIC DNA]</scope>
    <source>
        <strain evidence="2 3">DS 12.976</strain>
    </source>
</reference>
<protein>
    <submittedName>
        <fullName evidence="2">Uncharacterized protein</fullName>
    </submittedName>
</protein>
<dbReference type="RefSeq" id="WP_023553919.1">
    <property type="nucleotide sequence ID" value="NZ_CM002285.1"/>
</dbReference>
<gene>
    <name evidence="2" type="ORF">M878_45185</name>
</gene>
<accession>V6JF37</accession>
<dbReference type="PATRIC" id="fig|1352936.5.peg.9388"/>
<dbReference type="OrthoDB" id="3932808at2"/>
<dbReference type="Proteomes" id="UP000017984">
    <property type="component" value="Chromosome"/>
</dbReference>
<comment type="caution">
    <text evidence="2">The sequence shown here is derived from an EMBL/GenBank/DDBJ whole genome shotgun (WGS) entry which is preliminary data.</text>
</comment>
<evidence type="ECO:0000256" key="1">
    <source>
        <dbReference type="SAM" id="MobiDB-lite"/>
    </source>
</evidence>
<dbReference type="AlphaFoldDB" id="V6JF37"/>
<organism evidence="2 3">
    <name type="scientific">Streptomyces roseochromogenus subsp. oscitans DS 12.976</name>
    <dbReference type="NCBI Taxonomy" id="1352936"/>
    <lineage>
        <taxon>Bacteria</taxon>
        <taxon>Bacillati</taxon>
        <taxon>Actinomycetota</taxon>
        <taxon>Actinomycetes</taxon>
        <taxon>Kitasatosporales</taxon>
        <taxon>Streptomycetaceae</taxon>
        <taxon>Streptomyces</taxon>
    </lineage>
</organism>